<dbReference type="InterPro" id="IPR012373">
    <property type="entry name" value="Ferrdict_sens_TM"/>
</dbReference>
<feature type="domain" description="Protein FecR C-terminal" evidence="2">
    <location>
        <begin position="294"/>
        <end position="360"/>
    </location>
</feature>
<dbReference type="Proteomes" id="UP000286402">
    <property type="component" value="Unassembled WGS sequence"/>
</dbReference>
<dbReference type="PANTHER" id="PTHR30273">
    <property type="entry name" value="PERIPLASMIC SIGNAL SENSOR AND SIGMA FACTOR ACTIVATOR FECR-RELATED"/>
    <property type="match status" value="1"/>
</dbReference>
<dbReference type="RefSeq" id="WP_120336092.1">
    <property type="nucleotide sequence ID" value="NZ_MCAQ01000028.1"/>
</dbReference>
<accession>A0A420FG10</accession>
<reference evidence="3 4" key="1">
    <citation type="submission" date="2016-07" db="EMBL/GenBank/DDBJ databases">
        <title>Genome analysis of Sphingobacterium siyangense T12B17.</title>
        <authorList>
            <person name="Xu D."/>
            <person name="Su Y."/>
            <person name="Zheng S."/>
        </authorList>
    </citation>
    <scope>NUCLEOTIDE SEQUENCE [LARGE SCALE GENOMIC DNA]</scope>
    <source>
        <strain evidence="3 4">T12B17</strain>
    </source>
</reference>
<dbReference type="Pfam" id="PF04773">
    <property type="entry name" value="FecR"/>
    <property type="match status" value="1"/>
</dbReference>
<dbReference type="AlphaFoldDB" id="A0A420FG10"/>
<dbReference type="PANTHER" id="PTHR30273:SF2">
    <property type="entry name" value="PROTEIN FECR"/>
    <property type="match status" value="1"/>
</dbReference>
<proteinExistence type="predicted"/>
<sequence length="362" mass="40928">MDKHELQDLLARYTSNSLTTAERERLFSYYNELLSKNSLDDLDESLLHEKLKQIDLSRITALDKTHRPARWKYAAVAAASLLLFGFLGKVLWHDAAPNKNASKTTSQILVAADRAYALLPNGDSILLEGHGENLEERLGNKLTQTEKTQLITIRTPRAGRYNFVLPDGSKVWLNSASELRYPSAFDSLGREVQLEGEGYFEIAKLTRNNLRVPFRVQSRDQEVKVLGTKFNVNNYANELNCTTTLVEGSVRVTNKKDNKQILLKPDEQLKLAGSESTLLKVDAVASIGWKDGLLVLDKMDFPEIARIIERNYDVNFVGSLPKGFKLNGELQTNVDLKELLKSLELYTNVRFNINGRNIMIKN</sequence>
<dbReference type="PIRSF" id="PIRSF018266">
    <property type="entry name" value="FecR"/>
    <property type="match status" value="1"/>
</dbReference>
<evidence type="ECO:0000313" key="4">
    <source>
        <dbReference type="Proteomes" id="UP000286402"/>
    </source>
</evidence>
<dbReference type="GO" id="GO:0016989">
    <property type="term" value="F:sigma factor antagonist activity"/>
    <property type="evidence" value="ECO:0007669"/>
    <property type="project" value="TreeGrafter"/>
</dbReference>
<protein>
    <recommendedName>
        <fullName evidence="5">FecR family protein</fullName>
    </recommendedName>
</protein>
<dbReference type="Pfam" id="PF16344">
    <property type="entry name" value="FecR_C"/>
    <property type="match status" value="1"/>
</dbReference>
<dbReference type="InterPro" id="IPR032508">
    <property type="entry name" value="FecR_C"/>
</dbReference>
<dbReference type="EMBL" id="MCAQ01000028">
    <property type="protein sequence ID" value="RKF31859.1"/>
    <property type="molecule type" value="Genomic_DNA"/>
</dbReference>
<evidence type="ECO:0008006" key="5">
    <source>
        <dbReference type="Google" id="ProtNLM"/>
    </source>
</evidence>
<organism evidence="3 4">
    <name type="scientific">Sphingobacterium siyangense</name>
    <dbReference type="NCBI Taxonomy" id="459529"/>
    <lineage>
        <taxon>Bacteria</taxon>
        <taxon>Pseudomonadati</taxon>
        <taxon>Bacteroidota</taxon>
        <taxon>Sphingobacteriia</taxon>
        <taxon>Sphingobacteriales</taxon>
        <taxon>Sphingobacteriaceae</taxon>
        <taxon>Sphingobacterium</taxon>
    </lineage>
</organism>
<evidence type="ECO:0000313" key="3">
    <source>
        <dbReference type="EMBL" id="RKF31859.1"/>
    </source>
</evidence>
<comment type="caution">
    <text evidence="3">The sequence shown here is derived from an EMBL/GenBank/DDBJ whole genome shotgun (WGS) entry which is preliminary data.</text>
</comment>
<dbReference type="Gene3D" id="3.55.50.30">
    <property type="match status" value="1"/>
</dbReference>
<dbReference type="InterPro" id="IPR006860">
    <property type="entry name" value="FecR"/>
</dbReference>
<feature type="domain" description="FecR protein" evidence="1">
    <location>
        <begin position="152"/>
        <end position="251"/>
    </location>
</feature>
<name>A0A420FG10_9SPHI</name>
<dbReference type="Gene3D" id="2.60.120.1440">
    <property type="match status" value="1"/>
</dbReference>
<keyword evidence="4" id="KW-1185">Reference proteome</keyword>
<gene>
    <name evidence="3" type="ORF">BCY89_17045</name>
</gene>
<evidence type="ECO:0000259" key="1">
    <source>
        <dbReference type="Pfam" id="PF04773"/>
    </source>
</evidence>
<evidence type="ECO:0000259" key="2">
    <source>
        <dbReference type="Pfam" id="PF16344"/>
    </source>
</evidence>